<evidence type="ECO:0000256" key="2">
    <source>
        <dbReference type="SAM" id="Phobius"/>
    </source>
</evidence>
<evidence type="ECO:0000313" key="3">
    <source>
        <dbReference type="EMBL" id="CAB4960569.1"/>
    </source>
</evidence>
<feature type="transmembrane region" description="Helical" evidence="2">
    <location>
        <begin position="262"/>
        <end position="284"/>
    </location>
</feature>
<feature type="transmembrane region" description="Helical" evidence="2">
    <location>
        <begin position="313"/>
        <end position="333"/>
    </location>
</feature>
<accession>A0A6J7L2M2</accession>
<evidence type="ECO:0000256" key="1">
    <source>
        <dbReference type="SAM" id="MobiDB-lite"/>
    </source>
</evidence>
<feature type="compositionally biased region" description="Pro residues" evidence="1">
    <location>
        <begin position="1"/>
        <end position="27"/>
    </location>
</feature>
<keyword evidence="2" id="KW-0472">Membrane</keyword>
<protein>
    <submittedName>
        <fullName evidence="3">Unannotated protein</fullName>
    </submittedName>
</protein>
<name>A0A6J7L2M2_9ZZZZ</name>
<dbReference type="AlphaFoldDB" id="A0A6J7L2M2"/>
<sequence length="347" mass="34401">MTVPPQGPPVLPPSPPTVAPPAAPWAPEPNATSPARPTRAPEPRGPIWRTVVAIVLAALAGLLVCAGSIAQWAATTVVSTSGFTAAVGPLTAHPELQRELAATLTERVVTGLQTAVEKAPFPANLMAPFLPQLAGPITDAVTKVVASDAAAAAWTISVSSLHDQTVAALRGQDSGIALGQGTATIDLNTLKDPIVAGIDAPDVVKSVLGGVELGSITVTTGVSPWALTLGVRLADVWAALLAAGVALVLLAALIARRAGTGLMLAGGAILAISAIAAVVAPASLHANPPVDGLSRALSDAIIGSIEGGLTTNITLAAASGVAVLVVGLVVTLVRRLTRRAAPPAAAA</sequence>
<feature type="region of interest" description="Disordered" evidence="1">
    <location>
        <begin position="1"/>
        <end position="43"/>
    </location>
</feature>
<dbReference type="EMBL" id="CAFBNF010000286">
    <property type="protein sequence ID" value="CAB4960569.1"/>
    <property type="molecule type" value="Genomic_DNA"/>
</dbReference>
<keyword evidence="2" id="KW-1133">Transmembrane helix</keyword>
<keyword evidence="2" id="KW-0812">Transmembrane</keyword>
<feature type="transmembrane region" description="Helical" evidence="2">
    <location>
        <begin position="51"/>
        <end position="74"/>
    </location>
</feature>
<proteinExistence type="predicted"/>
<gene>
    <name evidence="3" type="ORF">UFOPK3773_01963</name>
</gene>
<reference evidence="3" key="1">
    <citation type="submission" date="2020-05" db="EMBL/GenBank/DDBJ databases">
        <authorList>
            <person name="Chiriac C."/>
            <person name="Salcher M."/>
            <person name="Ghai R."/>
            <person name="Kavagutti S V."/>
        </authorList>
    </citation>
    <scope>NUCLEOTIDE SEQUENCE</scope>
</reference>
<feature type="transmembrane region" description="Helical" evidence="2">
    <location>
        <begin position="236"/>
        <end position="255"/>
    </location>
</feature>
<organism evidence="3">
    <name type="scientific">freshwater metagenome</name>
    <dbReference type="NCBI Taxonomy" id="449393"/>
    <lineage>
        <taxon>unclassified sequences</taxon>
        <taxon>metagenomes</taxon>
        <taxon>ecological metagenomes</taxon>
    </lineage>
</organism>